<keyword evidence="7" id="KW-1185">Reference proteome</keyword>
<dbReference type="SUPFAM" id="SSF56112">
    <property type="entry name" value="Protein kinase-like (PK-like)"/>
    <property type="match status" value="1"/>
</dbReference>
<dbReference type="GO" id="GO:0004691">
    <property type="term" value="F:cAMP-dependent protein kinase activity"/>
    <property type="evidence" value="ECO:0007669"/>
    <property type="project" value="TreeGrafter"/>
</dbReference>
<protein>
    <recommendedName>
        <fullName evidence="8">AGC-kinase C-terminal domain-containing protein</fullName>
    </recommendedName>
</protein>
<dbReference type="EMBL" id="CP136892">
    <property type="protein sequence ID" value="WOL02196.1"/>
    <property type="molecule type" value="Genomic_DNA"/>
</dbReference>
<evidence type="ECO:0000256" key="3">
    <source>
        <dbReference type="ARBA" id="ARBA00022741"/>
    </source>
</evidence>
<evidence type="ECO:0000313" key="7">
    <source>
        <dbReference type="Proteomes" id="UP001327560"/>
    </source>
</evidence>
<accession>A0AAQ3Q7Q4</accession>
<keyword evidence="5" id="KW-0067">ATP-binding</keyword>
<evidence type="ECO:0000313" key="6">
    <source>
        <dbReference type="EMBL" id="WOL02196.1"/>
    </source>
</evidence>
<dbReference type="AlphaFoldDB" id="A0AAQ3Q7Q4"/>
<gene>
    <name evidence="6" type="ORF">Cni_G10915</name>
</gene>
<reference evidence="6 7" key="1">
    <citation type="submission" date="2023-10" db="EMBL/GenBank/DDBJ databases">
        <title>Chromosome-scale genome assembly provides insights into flower coloration mechanisms of Canna indica.</title>
        <authorList>
            <person name="Li C."/>
        </authorList>
    </citation>
    <scope>NUCLEOTIDE SEQUENCE [LARGE SCALE GENOMIC DNA]</scope>
    <source>
        <tissue evidence="6">Flower</tissue>
    </source>
</reference>
<dbReference type="PANTHER" id="PTHR24353">
    <property type="entry name" value="CYCLIC NUCLEOTIDE-DEPENDENT PROTEIN KINASE"/>
    <property type="match status" value="1"/>
</dbReference>
<sequence length="124" mass="13941">MLQAEMPFGSWRESELETFAKIAKGRLTLPQSFSIETVDLITKLLEVDEASRLGSQGPDSIKSHSWFKGLDWKQIADGTFPVPDEVISRIDSYVENRAEDTVTPILSPSKDLADLNTAERLDDW</sequence>
<evidence type="ECO:0008006" key="8">
    <source>
        <dbReference type="Google" id="ProtNLM"/>
    </source>
</evidence>
<dbReference type="Gene3D" id="1.10.510.10">
    <property type="entry name" value="Transferase(Phosphotransferase) domain 1"/>
    <property type="match status" value="1"/>
</dbReference>
<dbReference type="GO" id="GO:0005524">
    <property type="term" value="F:ATP binding"/>
    <property type="evidence" value="ECO:0007669"/>
    <property type="project" value="UniProtKB-KW"/>
</dbReference>
<dbReference type="GO" id="GO:0005952">
    <property type="term" value="C:cAMP-dependent protein kinase complex"/>
    <property type="evidence" value="ECO:0007669"/>
    <property type="project" value="TreeGrafter"/>
</dbReference>
<proteinExistence type="predicted"/>
<evidence type="ECO:0000256" key="5">
    <source>
        <dbReference type="ARBA" id="ARBA00022840"/>
    </source>
</evidence>
<dbReference type="InterPro" id="IPR011009">
    <property type="entry name" value="Kinase-like_dom_sf"/>
</dbReference>
<evidence type="ECO:0000256" key="1">
    <source>
        <dbReference type="ARBA" id="ARBA00022527"/>
    </source>
</evidence>
<keyword evidence="4" id="KW-0418">Kinase</keyword>
<name>A0AAQ3Q7Q4_9LILI</name>
<keyword evidence="2" id="KW-0808">Transferase</keyword>
<keyword evidence="3" id="KW-0547">Nucleotide-binding</keyword>
<evidence type="ECO:0000256" key="2">
    <source>
        <dbReference type="ARBA" id="ARBA00022679"/>
    </source>
</evidence>
<organism evidence="6 7">
    <name type="scientific">Canna indica</name>
    <name type="common">Indian-shot</name>
    <dbReference type="NCBI Taxonomy" id="4628"/>
    <lineage>
        <taxon>Eukaryota</taxon>
        <taxon>Viridiplantae</taxon>
        <taxon>Streptophyta</taxon>
        <taxon>Embryophyta</taxon>
        <taxon>Tracheophyta</taxon>
        <taxon>Spermatophyta</taxon>
        <taxon>Magnoliopsida</taxon>
        <taxon>Liliopsida</taxon>
        <taxon>Zingiberales</taxon>
        <taxon>Cannaceae</taxon>
        <taxon>Canna</taxon>
    </lineage>
</organism>
<dbReference type="PANTHER" id="PTHR24353:SF127">
    <property type="entry name" value="PROTEIN PHOSPHATASE 2C AND CYCLIC NUCLEOTIDE-BINDING_KINASE DOMAIN-CONTAINING PROTEIN"/>
    <property type="match status" value="1"/>
</dbReference>
<evidence type="ECO:0000256" key="4">
    <source>
        <dbReference type="ARBA" id="ARBA00022777"/>
    </source>
</evidence>
<keyword evidence="1" id="KW-0723">Serine/threonine-protein kinase</keyword>
<dbReference type="Proteomes" id="UP001327560">
    <property type="component" value="Chromosome 3"/>
</dbReference>